<keyword evidence="3" id="KW-1185">Reference proteome</keyword>
<dbReference type="GO" id="GO:0006355">
    <property type="term" value="P:regulation of DNA-templated transcription"/>
    <property type="evidence" value="ECO:0007669"/>
    <property type="project" value="InterPro"/>
</dbReference>
<dbReference type="PANTHER" id="PTHR23232">
    <property type="entry name" value="KRAB DOMAIN C2H2 ZINC FINGER"/>
    <property type="match status" value="1"/>
</dbReference>
<dbReference type="AlphaFoldDB" id="A0A669QWW7"/>
<dbReference type="InterPro" id="IPR050169">
    <property type="entry name" value="Krueppel_C2H2_ZnF"/>
</dbReference>
<dbReference type="SUPFAM" id="SSF109640">
    <property type="entry name" value="KRAB domain (Kruppel-associated box)"/>
    <property type="match status" value="1"/>
</dbReference>
<proteinExistence type="predicted"/>
<dbReference type="Pfam" id="PF01352">
    <property type="entry name" value="KRAB"/>
    <property type="match status" value="1"/>
</dbReference>
<dbReference type="CDD" id="cd07765">
    <property type="entry name" value="KRAB_A-box"/>
    <property type="match status" value="1"/>
</dbReference>
<evidence type="ECO:0000313" key="2">
    <source>
        <dbReference type="Ensembl" id="ENSPCLP00000024145.1"/>
    </source>
</evidence>
<dbReference type="PROSITE" id="PS50805">
    <property type="entry name" value="KRAB"/>
    <property type="match status" value="1"/>
</dbReference>
<sequence length="98" mass="10520">RGAACLSFPICCPSPGTHCALSPPNSPKAAVAFEDVALYFSAEEWALLARWQRELYQEVMMDNYDLVACLGKEQCCAAPPVPPAPGVPLLPLHPSLLP</sequence>
<dbReference type="PANTHER" id="PTHR23232:SF133">
    <property type="entry name" value="RIKEN CDNA 1700020N01 GENE"/>
    <property type="match status" value="1"/>
</dbReference>
<protein>
    <recommendedName>
        <fullName evidence="1">KRAB domain-containing protein</fullName>
    </recommendedName>
</protein>
<reference evidence="2" key="2">
    <citation type="submission" date="2025-09" db="UniProtKB">
        <authorList>
            <consortium name="Ensembl"/>
        </authorList>
    </citation>
    <scope>IDENTIFICATION</scope>
</reference>
<dbReference type="Ensembl" id="ENSPCLT00000033550.1">
    <property type="protein sequence ID" value="ENSPCLP00000024145.1"/>
    <property type="gene ID" value="ENSPCLG00000021313.1"/>
</dbReference>
<dbReference type="InterPro" id="IPR001909">
    <property type="entry name" value="KRAB"/>
</dbReference>
<organism evidence="2 3">
    <name type="scientific">Phasianus colchicus</name>
    <name type="common">Common pheasant</name>
    <dbReference type="NCBI Taxonomy" id="9054"/>
    <lineage>
        <taxon>Eukaryota</taxon>
        <taxon>Metazoa</taxon>
        <taxon>Chordata</taxon>
        <taxon>Craniata</taxon>
        <taxon>Vertebrata</taxon>
        <taxon>Euteleostomi</taxon>
        <taxon>Archelosauria</taxon>
        <taxon>Archosauria</taxon>
        <taxon>Dinosauria</taxon>
        <taxon>Saurischia</taxon>
        <taxon>Theropoda</taxon>
        <taxon>Coelurosauria</taxon>
        <taxon>Aves</taxon>
        <taxon>Neognathae</taxon>
        <taxon>Galloanserae</taxon>
        <taxon>Galliformes</taxon>
        <taxon>Phasianidae</taxon>
        <taxon>Phasianinae</taxon>
        <taxon>Phasianus</taxon>
    </lineage>
</organism>
<accession>A0A669QWW7</accession>
<dbReference type="Gene3D" id="6.10.140.140">
    <property type="match status" value="1"/>
</dbReference>
<dbReference type="InterPro" id="IPR036051">
    <property type="entry name" value="KRAB_dom_sf"/>
</dbReference>
<evidence type="ECO:0000313" key="3">
    <source>
        <dbReference type="Proteomes" id="UP000472261"/>
    </source>
</evidence>
<feature type="domain" description="KRAB" evidence="1">
    <location>
        <begin position="31"/>
        <end position="98"/>
    </location>
</feature>
<reference evidence="2" key="1">
    <citation type="submission" date="2025-08" db="UniProtKB">
        <authorList>
            <consortium name="Ensembl"/>
        </authorList>
    </citation>
    <scope>IDENTIFICATION</scope>
</reference>
<name>A0A669QWW7_PHACC</name>
<evidence type="ECO:0000259" key="1">
    <source>
        <dbReference type="PROSITE" id="PS50805"/>
    </source>
</evidence>
<dbReference type="SMART" id="SM00349">
    <property type="entry name" value="KRAB"/>
    <property type="match status" value="1"/>
</dbReference>
<dbReference type="Proteomes" id="UP000472261">
    <property type="component" value="Unplaced"/>
</dbReference>